<feature type="domain" description="Phthiocerol/phthiodiolone dimycocerosyl transferase C-terminal" evidence="13">
    <location>
        <begin position="200"/>
        <end position="386"/>
    </location>
</feature>
<dbReference type="PANTHER" id="PTHR28037:SF1">
    <property type="entry name" value="ALCOHOL O-ACETYLTRANSFERASE 1-RELATED"/>
    <property type="match status" value="1"/>
</dbReference>
<evidence type="ECO:0000256" key="1">
    <source>
        <dbReference type="ARBA" id="ARBA00000026"/>
    </source>
</evidence>
<evidence type="ECO:0000256" key="3">
    <source>
        <dbReference type="ARBA" id="ARBA00001907"/>
    </source>
</evidence>
<evidence type="ECO:0000256" key="2">
    <source>
        <dbReference type="ARBA" id="ARBA00000625"/>
    </source>
</evidence>
<dbReference type="Proteomes" id="UP000069443">
    <property type="component" value="Unassembled WGS sequence"/>
</dbReference>
<dbReference type="Gene3D" id="3.30.559.10">
    <property type="entry name" value="Chloramphenicol acetyltransferase-like domain"/>
    <property type="match status" value="1"/>
</dbReference>
<evidence type="ECO:0000259" key="13">
    <source>
        <dbReference type="Pfam" id="PF16911"/>
    </source>
</evidence>
<keyword evidence="8" id="KW-0808">Transferase</keyword>
<keyword evidence="7" id="KW-0444">Lipid biosynthesis</keyword>
<dbReference type="Pfam" id="PF16911">
    <property type="entry name" value="PapA_C"/>
    <property type="match status" value="1"/>
</dbReference>
<evidence type="ECO:0000256" key="6">
    <source>
        <dbReference type="ARBA" id="ARBA00013449"/>
    </source>
</evidence>
<comment type="similarity">
    <text evidence="4">Belongs to the acyltransferase PapA5 family.</text>
</comment>
<gene>
    <name evidence="14" type="ORF">RMCC_4698</name>
</gene>
<evidence type="ECO:0000256" key="8">
    <source>
        <dbReference type="ARBA" id="ARBA00022679"/>
    </source>
</evidence>
<reference evidence="15" key="2">
    <citation type="submission" date="2016-02" db="EMBL/GenBank/DDBJ databases">
        <title>Draft genome sequence of five rapidly growing Mycobacterium species.</title>
        <authorList>
            <person name="Katahira K."/>
            <person name="Gotou Y."/>
            <person name="Iida K."/>
            <person name="Ogura Y."/>
            <person name="Hayashi T."/>
        </authorList>
    </citation>
    <scope>NUCLEOTIDE SEQUENCE [LARGE SCALE GENOMIC DNA]</scope>
    <source>
        <strain evidence="15">JCM15298</strain>
    </source>
</reference>
<dbReference type="InterPro" id="IPR023213">
    <property type="entry name" value="CAT-like_dom_sf"/>
</dbReference>
<organism evidence="14 15">
    <name type="scientific">Mycolicibacterium canariasense</name>
    <name type="common">Mycobacterium canariasense</name>
    <dbReference type="NCBI Taxonomy" id="228230"/>
    <lineage>
        <taxon>Bacteria</taxon>
        <taxon>Bacillati</taxon>
        <taxon>Actinomycetota</taxon>
        <taxon>Actinomycetes</taxon>
        <taxon>Mycobacteriales</taxon>
        <taxon>Mycobacteriaceae</taxon>
        <taxon>Mycolicibacterium</taxon>
    </lineage>
</organism>
<dbReference type="GO" id="GO:0016746">
    <property type="term" value="F:acyltransferase activity"/>
    <property type="evidence" value="ECO:0007669"/>
    <property type="project" value="UniProtKB-KW"/>
</dbReference>
<dbReference type="EC" id="2.3.1.282" evidence="5"/>
<dbReference type="EMBL" id="BCSY01000076">
    <property type="protein sequence ID" value="GAS97732.1"/>
    <property type="molecule type" value="Genomic_DNA"/>
</dbReference>
<dbReference type="InterPro" id="IPR052058">
    <property type="entry name" value="Alcohol_O-acetyltransferase"/>
</dbReference>
<dbReference type="SUPFAM" id="SSF52777">
    <property type="entry name" value="CoA-dependent acyltransferases"/>
    <property type="match status" value="2"/>
</dbReference>
<reference evidence="15" key="1">
    <citation type="journal article" date="2016" name="Genome Announc.">
        <title>Draft Genome Sequences of Five Rapidly Growing Mycobacterium Species, M. thermoresistibile, M. fortuitum subsp. acetamidolyticum, M. canariasense, M. brisbanense, and M. novocastrense.</title>
        <authorList>
            <person name="Katahira K."/>
            <person name="Ogura Y."/>
            <person name="Gotoh Y."/>
            <person name="Hayashi T."/>
        </authorList>
    </citation>
    <scope>NUCLEOTIDE SEQUENCE [LARGE SCALE GENOMIC DNA]</scope>
    <source>
        <strain evidence="15">JCM15298</strain>
    </source>
</reference>
<evidence type="ECO:0000256" key="12">
    <source>
        <dbReference type="ARBA" id="ARBA00033407"/>
    </source>
</evidence>
<evidence type="ECO:0000256" key="7">
    <source>
        <dbReference type="ARBA" id="ARBA00022516"/>
    </source>
</evidence>
<dbReference type="PANTHER" id="PTHR28037">
    <property type="entry name" value="ALCOHOL O-ACETYLTRANSFERASE 1-RELATED"/>
    <property type="match status" value="1"/>
</dbReference>
<comment type="catalytic activity">
    <reaction evidence="2">
        <text>2 a mycocerosyl-[mycocerosic acid synthase] + a phenolphthiocerol = a dimycocerosyl phenolphthiocerol + 2 holo-[mycocerosic acid synthase].</text>
        <dbReference type="EC" id="2.3.1.282"/>
    </reaction>
</comment>
<keyword evidence="15" id="KW-1185">Reference proteome</keyword>
<evidence type="ECO:0000256" key="10">
    <source>
        <dbReference type="ARBA" id="ARBA00030465"/>
    </source>
</evidence>
<proteinExistence type="inferred from homology"/>
<comment type="caution">
    <text evidence="14">The sequence shown here is derived from an EMBL/GenBank/DDBJ whole genome shotgun (WGS) entry which is preliminary data.</text>
</comment>
<evidence type="ECO:0000313" key="14">
    <source>
        <dbReference type="EMBL" id="GAS97732.1"/>
    </source>
</evidence>
<evidence type="ECO:0000256" key="5">
    <source>
        <dbReference type="ARBA" id="ARBA00012866"/>
    </source>
</evidence>
<evidence type="ECO:0000256" key="4">
    <source>
        <dbReference type="ARBA" id="ARBA00006558"/>
    </source>
</evidence>
<keyword evidence="7" id="KW-0443">Lipid metabolism</keyword>
<dbReference type="Gene3D" id="3.30.559.30">
    <property type="entry name" value="Nonribosomal peptide synthetase, condensation domain"/>
    <property type="match status" value="1"/>
</dbReference>
<dbReference type="RefSeq" id="WP_062658578.1">
    <property type="nucleotide sequence ID" value="NZ_BCSY01000076.1"/>
</dbReference>
<dbReference type="OrthoDB" id="3318646at2"/>
<evidence type="ECO:0000313" key="15">
    <source>
        <dbReference type="Proteomes" id="UP000069443"/>
    </source>
</evidence>
<dbReference type="InterPro" id="IPR031641">
    <property type="entry name" value="PapA_C"/>
</dbReference>
<evidence type="ECO:0000256" key="9">
    <source>
        <dbReference type="ARBA" id="ARBA00023315"/>
    </source>
</evidence>
<evidence type="ECO:0000256" key="11">
    <source>
        <dbReference type="ARBA" id="ARBA00032317"/>
    </source>
</evidence>
<accession>A0A100WFT1</accession>
<protein>
    <recommendedName>
        <fullName evidence="6">Phthiocerol/phthiodiolone dimycocerosyl transferase</fullName>
        <ecNumber evidence="5">2.3.1.282</ecNumber>
    </recommendedName>
    <alternativeName>
        <fullName evidence="12">Acyltransferase PapA5</fullName>
    </alternativeName>
    <alternativeName>
        <fullName evidence="10">Phthiocerol/phthiodiolone O-acyltransferase</fullName>
    </alternativeName>
    <alternativeName>
        <fullName evidence="11">Polyketide synthase-associated protein A5</fullName>
    </alternativeName>
</protein>
<dbReference type="AlphaFoldDB" id="A0A100WFT1"/>
<keyword evidence="9" id="KW-0012">Acyltransferase</keyword>
<comment type="catalytic activity">
    <reaction evidence="1">
        <text>2 a mycocerosyl-[mycocerosic acid synthase] + a phthiocerol = a dimycocerosyl phthiocerol + 2 holo-[mycocerosic acid synthase].</text>
        <dbReference type="EC" id="2.3.1.282"/>
    </reaction>
</comment>
<name>A0A100WFT1_MYCCR</name>
<dbReference type="STRING" id="228230.RMCC_4698"/>
<comment type="catalytic activity">
    <reaction evidence="3">
        <text>2 a mycocerosyl-[mycocerosic acid synthase] + a phthiodiolone = a dimycocerosyl phthiodiolone + 2 holo-[mycocerosic acid synthase].</text>
        <dbReference type="EC" id="2.3.1.282"/>
    </reaction>
</comment>
<sequence length="415" mass="44271">MSPQGRPLSPFESIHALVSETTVMAIRVTEPLDRDALGRAWELLVQRNPVLTGRIEFGAAGLELTVDGAAPEPVSTGRVDPEHTTTTPIAFGAPVAGLDITGDWVSLITHHAIADGILMYHWFRTLCENYIQIVSGAEISAPDPAPVPAATETLLADRGVTKGSRTGAERLDGVPVHPFRDPVGRAPGADPFALHRLITVFSPDQTAALRASAKAHHETLHGLICGAVLSAERELLEPDGALPLGLISHVNIRRWLTPPARDADGTNVQGYSCAQVSVGRGDDPRVIGEQILAQLHTDLDEGVVQQTCLHIPEIIARWASSDNLEPISVSNMGDFGSLPVPASDFRVRGNANYAVLAAGGPPENLPLSTGRHHAVFSYGGRLNIQTTYPAAVLTPDRAQAFADRIKELLLAMLDD</sequence>